<dbReference type="AlphaFoldDB" id="A0A0J9XFI0"/>
<feature type="domain" description="C2" evidence="2">
    <location>
        <begin position="1"/>
        <end position="120"/>
    </location>
</feature>
<feature type="compositionally biased region" description="Polar residues" evidence="1">
    <location>
        <begin position="375"/>
        <end position="387"/>
    </location>
</feature>
<feature type="compositionally biased region" description="Polar residues" evidence="1">
    <location>
        <begin position="359"/>
        <end position="368"/>
    </location>
</feature>
<dbReference type="PANTHER" id="PTHR47052:SF3">
    <property type="entry name" value="INGRESSION PROTEIN 1"/>
    <property type="match status" value="1"/>
</dbReference>
<sequence>MTSPTDRIKFGTLIIVFSRAKNLPNRRKFGKQNPYCIARVGSLANRCPADVRGGQTPFWDAETRFVLYEGNTRTGPEVNATINLSVLDENETRPELIGTVEIDLRPAYNSPPNVGYDRWHKLSYQGKYAGEVFLEITFYPARPPLPSRPPIHGQQQRQYSQISKMPRQQQQVQSGIRNKHLTPELLHTFPISIPAGTNIDDSIYAGNTYRASNVSQSSCNTNASYSSISVNSSYNSNKSMASTLNSRPLPQQPYQQVVKPEPKPEPEPEPSMFVAPPRTKHNITHSKASHQAQFHQNYYIQHSHYANGKLGGLPTGIRYAPMVEPKPTRKKKSPHSVQHQQPFLTFPEVPYKTNGDLFSDQQQQQNPLHNVAARDQSQVRSPVQMQSPRLAGSFRSGGNSDLDPAVGSFFSSPLPESGSEWVTPRGSNNSTDISTGAGNVANKKLKKPITIKRKPVSDPATSAATATSQIVYSPEDYGTISPLTPGSPVISREEANRLDESTYAPQPVFINVPTRAPLPKTAAELVDPGLSGYAGEGQWNLMHDPNQELPSTTPPGSSATPRVTIETPVAVAASTPTPSVTGGSAARRSSTVRRKPRVPPKIPMGMSPEEFIATEYAAYDKLEEEDDGLRYINPV</sequence>
<dbReference type="PROSITE" id="PS50004">
    <property type="entry name" value="C2"/>
    <property type="match status" value="1"/>
</dbReference>
<feature type="compositionally biased region" description="Polar residues" evidence="1">
    <location>
        <begin position="425"/>
        <end position="437"/>
    </location>
</feature>
<dbReference type="OrthoDB" id="270970at2759"/>
<dbReference type="InterPro" id="IPR035892">
    <property type="entry name" value="C2_domain_sf"/>
</dbReference>
<dbReference type="STRING" id="1173061.A0A0J9XFI0"/>
<dbReference type="InterPro" id="IPR000008">
    <property type="entry name" value="C2_dom"/>
</dbReference>
<evidence type="ECO:0000256" key="1">
    <source>
        <dbReference type="SAM" id="MobiDB-lite"/>
    </source>
</evidence>
<dbReference type="Proteomes" id="UP000242525">
    <property type="component" value="Unassembled WGS sequence"/>
</dbReference>
<organism evidence="3 4">
    <name type="scientific">Geotrichum candidum</name>
    <name type="common">Oospora lactis</name>
    <name type="synonym">Dipodascus geotrichum</name>
    <dbReference type="NCBI Taxonomy" id="1173061"/>
    <lineage>
        <taxon>Eukaryota</taxon>
        <taxon>Fungi</taxon>
        <taxon>Dikarya</taxon>
        <taxon>Ascomycota</taxon>
        <taxon>Saccharomycotina</taxon>
        <taxon>Dipodascomycetes</taxon>
        <taxon>Dipodascales</taxon>
        <taxon>Dipodascaceae</taxon>
        <taxon>Geotrichum</taxon>
    </lineage>
</organism>
<accession>A0A0J9XFI0</accession>
<keyword evidence="4" id="KW-1185">Reference proteome</keyword>
<dbReference type="Pfam" id="PF00168">
    <property type="entry name" value="C2"/>
    <property type="match status" value="1"/>
</dbReference>
<feature type="compositionally biased region" description="Polar residues" evidence="1">
    <location>
        <begin position="240"/>
        <end position="255"/>
    </location>
</feature>
<comment type="caution">
    <text evidence="3">The sequence shown here is derived from an EMBL/GenBank/DDBJ whole genome shotgun (WGS) entry which is preliminary data.</text>
</comment>
<dbReference type="EMBL" id="CCBN010000013">
    <property type="protein sequence ID" value="CDO56035.1"/>
    <property type="molecule type" value="Genomic_DNA"/>
</dbReference>
<proteinExistence type="predicted"/>
<dbReference type="SMART" id="SM00239">
    <property type="entry name" value="C2"/>
    <property type="match status" value="1"/>
</dbReference>
<gene>
    <name evidence="3" type="ORF">BN980_GECA13s01968g</name>
</gene>
<feature type="region of interest" description="Disordered" evidence="1">
    <location>
        <begin position="359"/>
        <end position="465"/>
    </location>
</feature>
<evidence type="ECO:0000313" key="3">
    <source>
        <dbReference type="EMBL" id="CDO56035.1"/>
    </source>
</evidence>
<feature type="compositionally biased region" description="Basic residues" evidence="1">
    <location>
        <begin position="443"/>
        <end position="454"/>
    </location>
</feature>
<dbReference type="Gene3D" id="2.60.40.150">
    <property type="entry name" value="C2 domain"/>
    <property type="match status" value="1"/>
</dbReference>
<reference evidence="3" key="1">
    <citation type="submission" date="2014-03" db="EMBL/GenBank/DDBJ databases">
        <authorList>
            <person name="Casaregola S."/>
        </authorList>
    </citation>
    <scope>NUCLEOTIDE SEQUENCE [LARGE SCALE GENOMIC DNA]</scope>
    <source>
        <strain evidence="3">CLIB 918</strain>
    </source>
</reference>
<dbReference type="SUPFAM" id="SSF49562">
    <property type="entry name" value="C2 domain (Calcium/lipid-binding domain, CaLB)"/>
    <property type="match status" value="1"/>
</dbReference>
<evidence type="ECO:0000313" key="4">
    <source>
        <dbReference type="Proteomes" id="UP000242525"/>
    </source>
</evidence>
<protein>
    <recommendedName>
        <fullName evidence="2">C2 domain-containing protein</fullName>
    </recommendedName>
</protein>
<evidence type="ECO:0000259" key="2">
    <source>
        <dbReference type="PROSITE" id="PS50004"/>
    </source>
</evidence>
<dbReference type="PANTHER" id="PTHR47052">
    <property type="entry name" value="CONSERVED SERINE PROLINE-RICH PROTEIN (AFU_ORTHOLOGUE AFUA_2G01790)"/>
    <property type="match status" value="1"/>
</dbReference>
<name>A0A0J9XFI0_GEOCN</name>
<feature type="region of interest" description="Disordered" evidence="1">
    <location>
        <begin position="235"/>
        <end position="275"/>
    </location>
</feature>
<feature type="region of interest" description="Disordered" evidence="1">
    <location>
        <begin position="574"/>
        <end position="606"/>
    </location>
</feature>
<dbReference type="InterPro" id="IPR052981">
    <property type="entry name" value="Ingression_C2_domain"/>
</dbReference>